<keyword evidence="3" id="KW-0046">Antibiotic resistance</keyword>
<sequence>MRLGSAIPALPVRDVPRAVEHYRAKFGFEAVHQDDGLAVLVRDDLRLHLWYADDQGWQLRPVDDMLDSPVRTGAESFLAGTASCRISVEPREAIDEIYSDLAAAGVLHPTDAGAPRDTDFGTREFAALDLDGNLLEFYCWTGPG</sequence>
<dbReference type="InterPro" id="IPR037523">
    <property type="entry name" value="VOC_core"/>
</dbReference>
<dbReference type="PROSITE" id="PS51819">
    <property type="entry name" value="VOC"/>
    <property type="match status" value="1"/>
</dbReference>
<comment type="caution">
    <text evidence="5">The sequence shown here is derived from an EMBL/GenBank/DDBJ whole genome shotgun (WGS) entry which is preliminary data.</text>
</comment>
<proteinExistence type="inferred from homology"/>
<dbReference type="RefSeq" id="WP_109693559.1">
    <property type="nucleotide sequence ID" value="NZ_QGDD01000004.1"/>
</dbReference>
<evidence type="ECO:0000256" key="1">
    <source>
        <dbReference type="ARBA" id="ARBA00011051"/>
    </source>
</evidence>
<dbReference type="Pfam" id="PF00903">
    <property type="entry name" value="Glyoxalase"/>
    <property type="match status" value="1"/>
</dbReference>
<dbReference type="Gene3D" id="3.10.180.10">
    <property type="entry name" value="2,3-Dihydroxybiphenyl 1,2-Dioxygenase, domain 1"/>
    <property type="match status" value="1"/>
</dbReference>
<dbReference type="InterPro" id="IPR004360">
    <property type="entry name" value="Glyas_Fos-R_dOase_dom"/>
</dbReference>
<evidence type="ECO:0000313" key="6">
    <source>
        <dbReference type="Proteomes" id="UP000245507"/>
    </source>
</evidence>
<dbReference type="PRINTS" id="PR00311">
    <property type="entry name" value="BLEOMYCINRST"/>
</dbReference>
<dbReference type="InterPro" id="IPR029068">
    <property type="entry name" value="Glyas_Bleomycin-R_OHBP_Dase"/>
</dbReference>
<gene>
    <name evidence="5" type="ORF">DJ010_10065</name>
</gene>
<evidence type="ECO:0000259" key="4">
    <source>
        <dbReference type="PROSITE" id="PS51819"/>
    </source>
</evidence>
<keyword evidence="6" id="KW-1185">Reference proteome</keyword>
<name>A0A316TG40_9ACTN</name>
<dbReference type="EMBL" id="QGDD01000004">
    <property type="protein sequence ID" value="PWN02758.1"/>
    <property type="molecule type" value="Genomic_DNA"/>
</dbReference>
<dbReference type="Proteomes" id="UP000245507">
    <property type="component" value="Unassembled WGS sequence"/>
</dbReference>
<dbReference type="OrthoDB" id="9791602at2"/>
<accession>A0A316TG40</accession>
<evidence type="ECO:0000256" key="3">
    <source>
        <dbReference type="ARBA" id="ARBA00023251"/>
    </source>
</evidence>
<reference evidence="5 6" key="1">
    <citation type="submission" date="2018-05" db="EMBL/GenBank/DDBJ databases">
        <title>Nocardioides silvaticus genome.</title>
        <authorList>
            <person name="Li C."/>
            <person name="Wang G."/>
        </authorList>
    </citation>
    <scope>NUCLEOTIDE SEQUENCE [LARGE SCALE GENOMIC DNA]</scope>
    <source>
        <strain evidence="5 6">CCTCC AB 2018079</strain>
    </source>
</reference>
<dbReference type="AlphaFoldDB" id="A0A316TG40"/>
<comment type="similarity">
    <text evidence="1">Belongs to the bleomycin resistance protein family.</text>
</comment>
<dbReference type="GO" id="GO:0046677">
    <property type="term" value="P:response to antibiotic"/>
    <property type="evidence" value="ECO:0007669"/>
    <property type="project" value="UniProtKB-KW"/>
</dbReference>
<protein>
    <recommendedName>
        <fullName evidence="2">Bleomycin resistance protein</fullName>
    </recommendedName>
</protein>
<feature type="domain" description="VOC" evidence="4">
    <location>
        <begin position="2"/>
        <end position="140"/>
    </location>
</feature>
<evidence type="ECO:0000256" key="2">
    <source>
        <dbReference type="ARBA" id="ARBA00021572"/>
    </source>
</evidence>
<evidence type="ECO:0000313" key="5">
    <source>
        <dbReference type="EMBL" id="PWN02758.1"/>
    </source>
</evidence>
<organism evidence="5 6">
    <name type="scientific">Nocardioides silvaticus</name>
    <dbReference type="NCBI Taxonomy" id="2201891"/>
    <lineage>
        <taxon>Bacteria</taxon>
        <taxon>Bacillati</taxon>
        <taxon>Actinomycetota</taxon>
        <taxon>Actinomycetes</taxon>
        <taxon>Propionibacteriales</taxon>
        <taxon>Nocardioidaceae</taxon>
        <taxon>Nocardioides</taxon>
    </lineage>
</organism>
<dbReference type="InterPro" id="IPR000335">
    <property type="entry name" value="Bleomycin-R"/>
</dbReference>
<dbReference type="SUPFAM" id="SSF54593">
    <property type="entry name" value="Glyoxalase/Bleomycin resistance protein/Dihydroxybiphenyl dioxygenase"/>
    <property type="match status" value="1"/>
</dbReference>